<dbReference type="GO" id="GO:0003700">
    <property type="term" value="F:DNA-binding transcription factor activity"/>
    <property type="evidence" value="ECO:0007669"/>
    <property type="project" value="TreeGrafter"/>
</dbReference>
<dbReference type="SUPFAM" id="SSF47413">
    <property type="entry name" value="lambda repressor-like DNA-binding domains"/>
    <property type="match status" value="1"/>
</dbReference>
<sequence>MNQKELAALAGVSPATVSLVLNNKKGVGEEKRRRILALLKENGYAVSQEESPSSTDSILLIKYSTHGILVEENAGFVSAIIDSIQAGCLKKGLQLSIRFVKNNLAEALEAIHFPNYQGVILLGTELLPSDYPLLEKIPLPHVVVDNEMPSCPCCSVVMDNDRGVREALFHLAALGHREIAYFSSSLPIQNFADRSRAFHQAVQELGMTCLPQHEFKLQPSLMGACGSMETYLEQGSSLPSCAFADNDTIAIGAMRALQKHGIRIPQDISVIGFDDIQYASIHSPTLSTIRIPREVIGTVALEHLQLCIASPEITGVKTRISGVLIPRHSTAALTL</sequence>
<evidence type="ECO:0000256" key="2">
    <source>
        <dbReference type="ARBA" id="ARBA00023125"/>
    </source>
</evidence>
<dbReference type="InterPro" id="IPR028082">
    <property type="entry name" value="Peripla_BP_I"/>
</dbReference>
<dbReference type="Pfam" id="PF00356">
    <property type="entry name" value="LacI"/>
    <property type="match status" value="1"/>
</dbReference>
<evidence type="ECO:0000313" key="6">
    <source>
        <dbReference type="Proteomes" id="UP000886841"/>
    </source>
</evidence>
<dbReference type="SUPFAM" id="SSF53822">
    <property type="entry name" value="Periplasmic binding protein-like I"/>
    <property type="match status" value="1"/>
</dbReference>
<dbReference type="InterPro" id="IPR046335">
    <property type="entry name" value="LacI/GalR-like_sensor"/>
</dbReference>
<keyword evidence="3" id="KW-0804">Transcription</keyword>
<comment type="caution">
    <text evidence="5">The sequence shown here is derived from an EMBL/GenBank/DDBJ whole genome shotgun (WGS) entry which is preliminary data.</text>
</comment>
<reference evidence="5" key="2">
    <citation type="journal article" date="2021" name="PeerJ">
        <title>Extensive microbial diversity within the chicken gut microbiome revealed by metagenomics and culture.</title>
        <authorList>
            <person name="Gilroy R."/>
            <person name="Ravi A."/>
            <person name="Getino M."/>
            <person name="Pursley I."/>
            <person name="Horton D.L."/>
            <person name="Alikhan N.F."/>
            <person name="Baker D."/>
            <person name="Gharbi K."/>
            <person name="Hall N."/>
            <person name="Watson M."/>
            <person name="Adriaenssens E.M."/>
            <person name="Foster-Nyarko E."/>
            <person name="Jarju S."/>
            <person name="Secka A."/>
            <person name="Antonio M."/>
            <person name="Oren A."/>
            <person name="Chaudhuri R.R."/>
            <person name="La Ragione R."/>
            <person name="Hildebrand F."/>
            <person name="Pallen M.J."/>
        </authorList>
    </citation>
    <scope>NUCLEOTIDE SEQUENCE</scope>
    <source>
        <strain evidence="5">ChiSxjej1B13-7041</strain>
    </source>
</reference>
<name>A0A9D1EKZ2_9FIRM</name>
<dbReference type="Gene3D" id="1.10.260.40">
    <property type="entry name" value="lambda repressor-like DNA-binding domains"/>
    <property type="match status" value="1"/>
</dbReference>
<accession>A0A9D1EKZ2</accession>
<dbReference type="CDD" id="cd01392">
    <property type="entry name" value="HTH_LacI"/>
    <property type="match status" value="1"/>
</dbReference>
<proteinExistence type="predicted"/>
<dbReference type="PANTHER" id="PTHR30146">
    <property type="entry name" value="LACI-RELATED TRANSCRIPTIONAL REPRESSOR"/>
    <property type="match status" value="1"/>
</dbReference>
<evidence type="ECO:0000313" key="5">
    <source>
        <dbReference type="EMBL" id="HIR93950.1"/>
    </source>
</evidence>
<feature type="domain" description="HTH lacI-type" evidence="4">
    <location>
        <begin position="1"/>
        <end position="55"/>
    </location>
</feature>
<organism evidence="5 6">
    <name type="scientific">Candidatus Egerieimonas intestinavium</name>
    <dbReference type="NCBI Taxonomy" id="2840777"/>
    <lineage>
        <taxon>Bacteria</taxon>
        <taxon>Bacillati</taxon>
        <taxon>Bacillota</taxon>
        <taxon>Clostridia</taxon>
        <taxon>Lachnospirales</taxon>
        <taxon>Lachnospiraceae</taxon>
        <taxon>Lachnospiraceae incertae sedis</taxon>
        <taxon>Candidatus Egerieimonas</taxon>
    </lineage>
</organism>
<dbReference type="Pfam" id="PF13377">
    <property type="entry name" value="Peripla_BP_3"/>
    <property type="match status" value="1"/>
</dbReference>
<evidence type="ECO:0000256" key="3">
    <source>
        <dbReference type="ARBA" id="ARBA00023163"/>
    </source>
</evidence>
<dbReference type="InterPro" id="IPR000843">
    <property type="entry name" value="HTH_LacI"/>
</dbReference>
<gene>
    <name evidence="5" type="ORF">IAB98_11090</name>
</gene>
<keyword evidence="2 5" id="KW-0238">DNA-binding</keyword>
<keyword evidence="1" id="KW-0805">Transcription regulation</keyword>
<evidence type="ECO:0000256" key="1">
    <source>
        <dbReference type="ARBA" id="ARBA00023015"/>
    </source>
</evidence>
<dbReference type="Proteomes" id="UP000886841">
    <property type="component" value="Unassembled WGS sequence"/>
</dbReference>
<dbReference type="GO" id="GO:0000976">
    <property type="term" value="F:transcription cis-regulatory region binding"/>
    <property type="evidence" value="ECO:0007669"/>
    <property type="project" value="TreeGrafter"/>
</dbReference>
<evidence type="ECO:0000259" key="4">
    <source>
        <dbReference type="PROSITE" id="PS50932"/>
    </source>
</evidence>
<dbReference type="EMBL" id="DVHU01000099">
    <property type="protein sequence ID" value="HIR93950.1"/>
    <property type="molecule type" value="Genomic_DNA"/>
</dbReference>
<dbReference type="SMART" id="SM00354">
    <property type="entry name" value="HTH_LACI"/>
    <property type="match status" value="1"/>
</dbReference>
<dbReference type="PROSITE" id="PS50932">
    <property type="entry name" value="HTH_LACI_2"/>
    <property type="match status" value="1"/>
</dbReference>
<dbReference type="InterPro" id="IPR010982">
    <property type="entry name" value="Lambda_DNA-bd_dom_sf"/>
</dbReference>
<reference evidence="5" key="1">
    <citation type="submission" date="2020-10" db="EMBL/GenBank/DDBJ databases">
        <authorList>
            <person name="Gilroy R."/>
        </authorList>
    </citation>
    <scope>NUCLEOTIDE SEQUENCE</scope>
    <source>
        <strain evidence="5">ChiSxjej1B13-7041</strain>
    </source>
</reference>
<dbReference type="Gene3D" id="3.40.50.2300">
    <property type="match status" value="2"/>
</dbReference>
<dbReference type="PANTHER" id="PTHR30146:SF109">
    <property type="entry name" value="HTH-TYPE TRANSCRIPTIONAL REGULATOR GALS"/>
    <property type="match status" value="1"/>
</dbReference>
<dbReference type="AlphaFoldDB" id="A0A9D1EKZ2"/>
<protein>
    <submittedName>
        <fullName evidence="5">LacI family DNA-binding transcriptional regulator</fullName>
    </submittedName>
</protein>